<dbReference type="EMBL" id="OU015567">
    <property type="protein sequence ID" value="CAG5112786.1"/>
    <property type="molecule type" value="Genomic_DNA"/>
</dbReference>
<protein>
    <submittedName>
        <fullName evidence="1">Oidioi.mRNA.OKI2018_I69.chr2.g6962.t1.cds</fullName>
    </submittedName>
</protein>
<evidence type="ECO:0000313" key="2">
    <source>
        <dbReference type="Proteomes" id="UP001158576"/>
    </source>
</evidence>
<accession>A0ABN7T8F1</accession>
<proteinExistence type="predicted"/>
<organism evidence="1 2">
    <name type="scientific">Oikopleura dioica</name>
    <name type="common">Tunicate</name>
    <dbReference type="NCBI Taxonomy" id="34765"/>
    <lineage>
        <taxon>Eukaryota</taxon>
        <taxon>Metazoa</taxon>
        <taxon>Chordata</taxon>
        <taxon>Tunicata</taxon>
        <taxon>Appendicularia</taxon>
        <taxon>Copelata</taxon>
        <taxon>Oikopleuridae</taxon>
        <taxon>Oikopleura</taxon>
    </lineage>
</organism>
<keyword evidence="2" id="KW-1185">Reference proteome</keyword>
<gene>
    <name evidence="1" type="ORF">OKIOD_LOCUS15727</name>
</gene>
<reference evidence="1 2" key="1">
    <citation type="submission" date="2021-04" db="EMBL/GenBank/DDBJ databases">
        <authorList>
            <person name="Bliznina A."/>
        </authorList>
    </citation>
    <scope>NUCLEOTIDE SEQUENCE [LARGE SCALE GENOMIC DNA]</scope>
</reference>
<name>A0ABN7T8F1_OIKDI</name>
<dbReference type="Proteomes" id="UP001158576">
    <property type="component" value="Chromosome 2"/>
</dbReference>
<evidence type="ECO:0000313" key="1">
    <source>
        <dbReference type="EMBL" id="CAG5112786.1"/>
    </source>
</evidence>
<sequence>MHLLYSPKHLEGQKLSKPKIKVSSEVFAPKHEHVSEDNVYKTTDDFGHNTESENYLIKSLDYIEARAKKMFHNKAELKAYLKGTRALDSTFYCHLFISPVRAKGSLVKQGIAYHERVRALYYVAYVNFYQLIFYLTSSRL</sequence>